<dbReference type="OrthoDB" id="9803598at2"/>
<feature type="domain" description="Chorismate-utilising enzyme C-terminal" evidence="11">
    <location>
        <begin position="179"/>
        <end position="432"/>
    </location>
</feature>
<dbReference type="PANTHER" id="PTHR11236:SF48">
    <property type="entry name" value="ISOCHORISMATE SYNTHASE MENF"/>
    <property type="match status" value="1"/>
</dbReference>
<dbReference type="GO" id="GO:0046872">
    <property type="term" value="F:metal ion binding"/>
    <property type="evidence" value="ECO:0007669"/>
    <property type="project" value="UniProtKB-KW"/>
</dbReference>
<evidence type="ECO:0000313" key="13">
    <source>
        <dbReference type="EMBL" id="CCJ33682.1"/>
    </source>
</evidence>
<evidence type="ECO:0000256" key="8">
    <source>
        <dbReference type="ARBA" id="ARBA00023239"/>
    </source>
</evidence>
<dbReference type="InterPro" id="IPR019999">
    <property type="entry name" value="Anth_synth_I-like"/>
</dbReference>
<dbReference type="eggNOG" id="COG0147">
    <property type="taxonomic scope" value="Bacteria"/>
</dbReference>
<evidence type="ECO:0000256" key="4">
    <source>
        <dbReference type="ARBA" id="ARBA00020653"/>
    </source>
</evidence>
<organism evidence="13 14">
    <name type="scientific">Caloramator australicus RC3</name>
    <dbReference type="NCBI Taxonomy" id="857293"/>
    <lineage>
        <taxon>Bacteria</taxon>
        <taxon>Bacillati</taxon>
        <taxon>Bacillota</taxon>
        <taxon>Clostridia</taxon>
        <taxon>Eubacteriales</taxon>
        <taxon>Clostridiaceae</taxon>
        <taxon>Caloramator</taxon>
    </lineage>
</organism>
<feature type="domain" description="Anthranilate synthase component I N-terminal" evidence="12">
    <location>
        <begin position="11"/>
        <end position="143"/>
    </location>
</feature>
<dbReference type="InterPro" id="IPR005802">
    <property type="entry name" value="ADC_synth_comp_1"/>
</dbReference>
<evidence type="ECO:0000256" key="1">
    <source>
        <dbReference type="ARBA" id="ARBA00001946"/>
    </source>
</evidence>
<dbReference type="GO" id="GO:0000162">
    <property type="term" value="P:L-tryptophan biosynthetic process"/>
    <property type="evidence" value="ECO:0007669"/>
    <property type="project" value="TreeGrafter"/>
</dbReference>
<reference evidence="13 14" key="1">
    <citation type="journal article" date="2011" name="J. Bacteriol.">
        <title>Draft genome sequence of Caloramator australicus strain RC3T, a thermoanaerobe from the Great Artesian Basin of Australia.</title>
        <authorList>
            <person name="Ogg C.D."/>
            <person name="Patel B.K.C."/>
        </authorList>
    </citation>
    <scope>NUCLEOTIDE SEQUENCE [LARGE SCALE GENOMIC DNA]</scope>
    <source>
        <strain evidence="13 14">RC3</strain>
    </source>
</reference>
<name>I7LJG1_9CLOT</name>
<dbReference type="Proteomes" id="UP000007652">
    <property type="component" value="Unassembled WGS sequence"/>
</dbReference>
<evidence type="ECO:0000256" key="3">
    <source>
        <dbReference type="ARBA" id="ARBA00013139"/>
    </source>
</evidence>
<dbReference type="InterPro" id="IPR006805">
    <property type="entry name" value="Anth_synth_I_N"/>
</dbReference>
<dbReference type="Pfam" id="PF00425">
    <property type="entry name" value="Chorismate_bind"/>
    <property type="match status" value="1"/>
</dbReference>
<comment type="function">
    <text evidence="9">Part of a heterotetrameric complex that catalyzes the two-step biosynthesis of anthranilate, an intermediate in the biosynthesis of L-tryptophan. In the first step, the glutamine-binding beta subunit (TrpG) of anthranilate synthase (AS) provides the glutamine amidotransferase activity which generates ammonia as a substrate that, along with chorismate, is used in the second step, catalyzed by the large alpha subunit of AS (TrpE) to produce anthranilate. In the absence of TrpG, TrpE can synthesize anthranilate directly from chorismate and high concentrations of ammonia.</text>
</comment>
<keyword evidence="6" id="KW-0479">Metal-binding</keyword>
<evidence type="ECO:0000259" key="12">
    <source>
        <dbReference type="Pfam" id="PF04715"/>
    </source>
</evidence>
<proteinExistence type="predicted"/>
<dbReference type="InterPro" id="IPR005801">
    <property type="entry name" value="ADC_synthase"/>
</dbReference>
<dbReference type="InterPro" id="IPR015890">
    <property type="entry name" value="Chorismate_C"/>
</dbReference>
<protein>
    <recommendedName>
        <fullName evidence="4">Anthranilate synthase component 1</fullName>
        <ecNumber evidence="3">2.6.1.85</ecNumber>
    </recommendedName>
</protein>
<dbReference type="EMBL" id="CAKP01000082">
    <property type="protein sequence ID" value="CCJ33682.1"/>
    <property type="molecule type" value="Genomic_DNA"/>
</dbReference>
<keyword evidence="5 13" id="KW-0808">Transferase</keyword>
<evidence type="ECO:0000256" key="5">
    <source>
        <dbReference type="ARBA" id="ARBA00022679"/>
    </source>
</evidence>
<evidence type="ECO:0000256" key="9">
    <source>
        <dbReference type="ARBA" id="ARBA00025634"/>
    </source>
</evidence>
<dbReference type="NCBIfam" id="TIGR00553">
    <property type="entry name" value="pabB"/>
    <property type="match status" value="1"/>
</dbReference>
<evidence type="ECO:0000313" key="14">
    <source>
        <dbReference type="Proteomes" id="UP000007652"/>
    </source>
</evidence>
<dbReference type="Gene3D" id="3.60.120.10">
    <property type="entry name" value="Anthranilate synthase"/>
    <property type="match status" value="1"/>
</dbReference>
<evidence type="ECO:0000256" key="7">
    <source>
        <dbReference type="ARBA" id="ARBA00022842"/>
    </source>
</evidence>
<dbReference type="AlphaFoldDB" id="I7LJG1"/>
<evidence type="ECO:0000256" key="6">
    <source>
        <dbReference type="ARBA" id="ARBA00022723"/>
    </source>
</evidence>
<keyword evidence="13" id="KW-0032">Aminotransferase</keyword>
<dbReference type="PRINTS" id="PR00095">
    <property type="entry name" value="ANTSNTHASEI"/>
</dbReference>
<sequence>MHRAELNFLIDPFLTFKRVKKGYSMLLDSRYQLKDYGDYSIIGFNPKIILKQVNGEIYITEDNKDFKREGTFLDVLDYYLDLYKKPKSDLIFDGGFIGYLSYDLGMDLCKIKRKNKASTNIPEAFFAYYDEFIIIDHKNNTTIINTKDFDVVNLLKNIEEEYKIDNYIGNLELTSNFTKEEYKKGVERVREYIRQGEVYQVNISQQFYAKGFINPYDAYAILRRANYGPYNAFLEVDGGFILSTSPEQFIRKRGEYITTRPIKGTTKRSYDKEENEKLKKMLLESEKIKSELLMIIDLERNDLSKICYPGTVEVKNLFEVEEYATVNHLVSTIQGKLLDDIKFSDIIKAMFPGGSITGAPKLRSMEVIEEIENMSRGIYTGSIGYISNNGNFDFNIAIRTVVIDENGLYYNVGGGIVWDSDPEDEYEETLHKGRAIYSTFSTK</sequence>
<dbReference type="Pfam" id="PF04715">
    <property type="entry name" value="Anth_synt_I_N"/>
    <property type="match status" value="1"/>
</dbReference>
<evidence type="ECO:0000259" key="11">
    <source>
        <dbReference type="Pfam" id="PF00425"/>
    </source>
</evidence>
<dbReference type="RefSeq" id="WP_008908946.1">
    <property type="nucleotide sequence ID" value="NZ_CAKP01000082.1"/>
</dbReference>
<comment type="cofactor">
    <cofactor evidence="1">
        <name>Mg(2+)</name>
        <dbReference type="ChEBI" id="CHEBI:18420"/>
    </cofactor>
</comment>
<dbReference type="GO" id="GO:0004049">
    <property type="term" value="F:anthranilate synthase activity"/>
    <property type="evidence" value="ECO:0007669"/>
    <property type="project" value="UniProtKB-EC"/>
</dbReference>
<dbReference type="EC" id="2.6.1.85" evidence="3"/>
<dbReference type="GO" id="GO:0009396">
    <property type="term" value="P:folic acid-containing compound biosynthetic process"/>
    <property type="evidence" value="ECO:0007669"/>
    <property type="project" value="InterPro"/>
</dbReference>
<dbReference type="PANTHER" id="PTHR11236">
    <property type="entry name" value="AMINOBENZOATE/ANTHRANILATE SYNTHASE"/>
    <property type="match status" value="1"/>
</dbReference>
<keyword evidence="8" id="KW-0456">Lyase</keyword>
<comment type="catalytic activity">
    <reaction evidence="10">
        <text>chorismate + L-glutamine = anthranilate + pyruvate + L-glutamate + H(+)</text>
        <dbReference type="Rhea" id="RHEA:21732"/>
        <dbReference type="ChEBI" id="CHEBI:15361"/>
        <dbReference type="ChEBI" id="CHEBI:15378"/>
        <dbReference type="ChEBI" id="CHEBI:16567"/>
        <dbReference type="ChEBI" id="CHEBI:29748"/>
        <dbReference type="ChEBI" id="CHEBI:29985"/>
        <dbReference type="ChEBI" id="CHEBI:58359"/>
        <dbReference type="EC" id="4.1.3.27"/>
    </reaction>
</comment>
<gene>
    <name evidence="13" type="ORF">CAAU_1598</name>
</gene>
<comment type="subunit">
    <text evidence="2">Heterotetramer consisting of two non-identical subunits: a beta subunit (TrpG) and a large alpha subunit (TrpE).</text>
</comment>
<evidence type="ECO:0000256" key="2">
    <source>
        <dbReference type="ARBA" id="ARBA00011575"/>
    </source>
</evidence>
<dbReference type="SUPFAM" id="SSF56322">
    <property type="entry name" value="ADC synthase"/>
    <property type="match status" value="1"/>
</dbReference>
<comment type="caution">
    <text evidence="13">The sequence shown here is derived from an EMBL/GenBank/DDBJ whole genome shotgun (WGS) entry which is preliminary data.</text>
</comment>
<accession>I7LJG1</accession>
<dbReference type="GO" id="GO:0046820">
    <property type="term" value="F:4-amino-4-deoxychorismate synthase activity"/>
    <property type="evidence" value="ECO:0007669"/>
    <property type="project" value="UniProtKB-EC"/>
</dbReference>
<dbReference type="STRING" id="857293.CAAU_1598"/>
<keyword evidence="14" id="KW-1185">Reference proteome</keyword>
<keyword evidence="7" id="KW-0460">Magnesium</keyword>
<evidence type="ECO:0000256" key="10">
    <source>
        <dbReference type="ARBA" id="ARBA00047683"/>
    </source>
</evidence>